<feature type="region of interest" description="Disordered" evidence="1">
    <location>
        <begin position="1"/>
        <end position="49"/>
    </location>
</feature>
<protein>
    <recommendedName>
        <fullName evidence="4">DUF3606 domain-containing protein</fullName>
    </recommendedName>
</protein>
<organism evidence="2 3">
    <name type="scientific">Rhizobium gallicum bv. gallicum R602sp</name>
    <dbReference type="NCBI Taxonomy" id="1041138"/>
    <lineage>
        <taxon>Bacteria</taxon>
        <taxon>Pseudomonadati</taxon>
        <taxon>Pseudomonadota</taxon>
        <taxon>Alphaproteobacteria</taxon>
        <taxon>Hyphomicrobiales</taxon>
        <taxon>Rhizobiaceae</taxon>
        <taxon>Rhizobium/Agrobacterium group</taxon>
        <taxon>Rhizobium</taxon>
    </lineage>
</organism>
<dbReference type="EMBL" id="CP006877">
    <property type="protein sequence ID" value="AJD41680.1"/>
    <property type="molecule type" value="Genomic_DNA"/>
</dbReference>
<proteinExistence type="predicted"/>
<dbReference type="HOGENOM" id="CLU_1843511_0_0_5"/>
<evidence type="ECO:0008006" key="4">
    <source>
        <dbReference type="Google" id="ProtNLM"/>
    </source>
</evidence>
<sequence>MSNSTRGRNQDRARVAGGQDHEVRYEAKKEGVSKDKVKQTVKEVGNSRAKVEERLEKWAQRPEQLGPQPITDVALRSLSFSEDFETAGKGGLVDAVVLWSCSPEMRPRLPHPEIGEVLPRNCAGDLGSKFVERRLHQAF</sequence>
<dbReference type="InterPro" id="IPR022037">
    <property type="entry name" value="DUF3606"/>
</dbReference>
<keyword evidence="3" id="KW-1185">Reference proteome</keyword>
<reference evidence="2 3" key="1">
    <citation type="submission" date="2013-11" db="EMBL/GenBank/DDBJ databases">
        <title>Complete genome sequence of Rhizobium gallicum bv. gallicum R602.</title>
        <authorList>
            <person name="Bustos P."/>
            <person name="Santamaria R.I."/>
            <person name="Lozano L."/>
            <person name="Acosta J.L."/>
            <person name="Ormeno-Orrillo E."/>
            <person name="Rogel M.A."/>
            <person name="Romero D."/>
            <person name="Cevallos M.A."/>
            <person name="Martinez-Romero E."/>
            <person name="Gonzalez V."/>
        </authorList>
    </citation>
    <scope>NUCLEOTIDE SEQUENCE [LARGE SCALE GENOMIC DNA]</scope>
    <source>
        <strain evidence="2 3">R602</strain>
    </source>
</reference>
<dbReference type="AlphaFoldDB" id="A0A0B4X4M5"/>
<dbReference type="Pfam" id="PF12244">
    <property type="entry name" value="DUF3606"/>
    <property type="match status" value="1"/>
</dbReference>
<dbReference type="Proteomes" id="UP000031368">
    <property type="component" value="Chromosome"/>
</dbReference>
<accession>A0A0B4X4M5</accession>
<name>A0A0B4X4M5_9HYPH</name>
<gene>
    <name evidence="2" type="ORF">RGR602_CH02354</name>
</gene>
<evidence type="ECO:0000313" key="2">
    <source>
        <dbReference type="EMBL" id="AJD41680.1"/>
    </source>
</evidence>
<feature type="compositionally biased region" description="Basic and acidic residues" evidence="1">
    <location>
        <begin position="8"/>
        <end position="41"/>
    </location>
</feature>
<evidence type="ECO:0000313" key="3">
    <source>
        <dbReference type="Proteomes" id="UP000031368"/>
    </source>
</evidence>
<dbReference type="KEGG" id="rga:RGR602_CH02354"/>
<evidence type="ECO:0000256" key="1">
    <source>
        <dbReference type="SAM" id="MobiDB-lite"/>
    </source>
</evidence>